<keyword evidence="11" id="KW-0804">Transcription</keyword>
<keyword evidence="9 16" id="KW-0443">Lipid metabolism</keyword>
<accession>A0AAV2LYX6</accession>
<feature type="region of interest" description="Disordered" evidence="18">
    <location>
        <begin position="183"/>
        <end position="220"/>
    </location>
</feature>
<dbReference type="SMART" id="SM00413">
    <property type="entry name" value="ETS"/>
    <property type="match status" value="1"/>
</dbReference>
<dbReference type="PANTHER" id="PTHR12406">
    <property type="entry name" value="CALCIUM-INDEPENDENT PHOSPHOLIPASE A2 IPLA2 -RELATED"/>
    <property type="match status" value="1"/>
</dbReference>
<evidence type="ECO:0000256" key="18">
    <source>
        <dbReference type="SAM" id="MobiDB-lite"/>
    </source>
</evidence>
<dbReference type="GO" id="GO:0016020">
    <property type="term" value="C:membrane"/>
    <property type="evidence" value="ECO:0007669"/>
    <property type="project" value="TreeGrafter"/>
</dbReference>
<keyword evidence="12 17" id="KW-0539">Nucleus</keyword>
<dbReference type="Gene3D" id="1.10.10.10">
    <property type="entry name" value="Winged helix-like DNA-binding domain superfamily/Winged helix DNA-binding domain"/>
    <property type="match status" value="1"/>
</dbReference>
<feature type="region of interest" description="Disordered" evidence="18">
    <location>
        <begin position="322"/>
        <end position="353"/>
    </location>
</feature>
<name>A0AAV2LYX6_KNICA</name>
<evidence type="ECO:0000313" key="23">
    <source>
        <dbReference type="EMBL" id="CAL1606258.1"/>
    </source>
</evidence>
<dbReference type="PRINTS" id="PR00454">
    <property type="entry name" value="ETSDOMAIN"/>
</dbReference>
<dbReference type="InterPro" id="IPR003118">
    <property type="entry name" value="Pointed_dom"/>
</dbReference>
<dbReference type="EMBL" id="OZ035827">
    <property type="protein sequence ID" value="CAL1606258.1"/>
    <property type="molecule type" value="Genomic_DNA"/>
</dbReference>
<dbReference type="SMART" id="SM00251">
    <property type="entry name" value="SAM_PNT"/>
    <property type="match status" value="1"/>
</dbReference>
<dbReference type="InterPro" id="IPR036388">
    <property type="entry name" value="WH-like_DNA-bd_sf"/>
</dbReference>
<dbReference type="Pfam" id="PF02198">
    <property type="entry name" value="SAM_PNT"/>
    <property type="match status" value="1"/>
</dbReference>
<comment type="similarity">
    <text evidence="2 17">Belongs to the ETS family.</text>
</comment>
<dbReference type="Proteomes" id="UP001497482">
    <property type="component" value="Chromosome 5"/>
</dbReference>
<evidence type="ECO:0000259" key="21">
    <source>
        <dbReference type="PROSITE" id="PS51433"/>
    </source>
</evidence>
<dbReference type="GO" id="GO:0019433">
    <property type="term" value="P:triglyceride catabolic process"/>
    <property type="evidence" value="ECO:0007669"/>
    <property type="project" value="TreeGrafter"/>
</dbReference>
<dbReference type="InterPro" id="IPR002641">
    <property type="entry name" value="PNPLA_dom"/>
</dbReference>
<comment type="subunit">
    <text evidence="14">Can form homodimers or heterodimers with TEL2 or FLI1. Interacts with L3MBTL1 and HDAC9.</text>
</comment>
<dbReference type="InterPro" id="IPR000418">
    <property type="entry name" value="Ets_dom"/>
</dbReference>
<keyword evidence="19" id="KW-0812">Transmembrane</keyword>
<feature type="compositionally biased region" description="Basic residues" evidence="18">
    <location>
        <begin position="183"/>
        <end position="196"/>
    </location>
</feature>
<dbReference type="PANTHER" id="PTHR12406:SF46">
    <property type="entry name" value="PATATIN-LIKE PHOSPHOLIPASE DOMAIN-CONTAINING PROTEIN 2"/>
    <property type="match status" value="1"/>
</dbReference>
<feature type="transmembrane region" description="Helical" evidence="19">
    <location>
        <begin position="661"/>
        <end position="681"/>
    </location>
</feature>
<feature type="compositionally biased region" description="Polar residues" evidence="18">
    <location>
        <begin position="197"/>
        <end position="220"/>
    </location>
</feature>
<dbReference type="GO" id="GO:0000981">
    <property type="term" value="F:DNA-binding transcription factor activity, RNA polymerase II-specific"/>
    <property type="evidence" value="ECO:0007669"/>
    <property type="project" value="UniProtKB-ARBA"/>
</dbReference>
<evidence type="ECO:0000256" key="16">
    <source>
        <dbReference type="PROSITE-ProRule" id="PRU01161"/>
    </source>
</evidence>
<dbReference type="InterPro" id="IPR033562">
    <property type="entry name" value="PLPL"/>
</dbReference>
<dbReference type="Pfam" id="PF00178">
    <property type="entry name" value="Ets"/>
    <property type="match status" value="1"/>
</dbReference>
<dbReference type="PROSITE" id="PS50061">
    <property type="entry name" value="ETS_DOMAIN_3"/>
    <property type="match status" value="1"/>
</dbReference>
<comment type="subcellular location">
    <subcellularLocation>
        <location evidence="1 17">Nucleus</location>
    </subcellularLocation>
</comment>
<keyword evidence="3" id="KW-0678">Repressor</keyword>
<keyword evidence="24" id="KW-1185">Reference proteome</keyword>
<evidence type="ECO:0000256" key="6">
    <source>
        <dbReference type="ARBA" id="ARBA00022843"/>
    </source>
</evidence>
<evidence type="ECO:0000256" key="8">
    <source>
        <dbReference type="ARBA" id="ARBA00023015"/>
    </source>
</evidence>
<dbReference type="GO" id="GO:0005737">
    <property type="term" value="C:cytoplasm"/>
    <property type="evidence" value="ECO:0007669"/>
    <property type="project" value="TreeGrafter"/>
</dbReference>
<evidence type="ECO:0000256" key="10">
    <source>
        <dbReference type="ARBA" id="ARBA00023125"/>
    </source>
</evidence>
<dbReference type="SUPFAM" id="SSF52151">
    <property type="entry name" value="FabD/lysophospholipase-like"/>
    <property type="match status" value="1"/>
</dbReference>
<dbReference type="FunFam" id="1.10.150.50:FF:000030">
    <property type="entry name" value="transcription factor ETV6"/>
    <property type="match status" value="1"/>
</dbReference>
<reference evidence="23 24" key="1">
    <citation type="submission" date="2024-04" db="EMBL/GenBank/DDBJ databases">
        <authorList>
            <person name="Waldvogel A.-M."/>
            <person name="Schoenle A."/>
        </authorList>
    </citation>
    <scope>NUCLEOTIDE SEQUENCE [LARGE SCALE GENOMIC DNA]</scope>
</reference>
<dbReference type="SUPFAM" id="SSF46785">
    <property type="entry name" value="Winged helix' DNA-binding domain"/>
    <property type="match status" value="1"/>
</dbReference>
<dbReference type="Pfam" id="PF01734">
    <property type="entry name" value="Patatin"/>
    <property type="match status" value="1"/>
</dbReference>
<dbReference type="GO" id="GO:0055088">
    <property type="term" value="P:lipid homeostasis"/>
    <property type="evidence" value="ECO:0007669"/>
    <property type="project" value="TreeGrafter"/>
</dbReference>
<evidence type="ECO:0000256" key="1">
    <source>
        <dbReference type="ARBA" id="ARBA00004123"/>
    </source>
</evidence>
<evidence type="ECO:0000259" key="22">
    <source>
        <dbReference type="PROSITE" id="PS51635"/>
    </source>
</evidence>
<evidence type="ECO:0000256" key="15">
    <source>
        <dbReference type="ARBA" id="ARBA00067754"/>
    </source>
</evidence>
<comment type="caution">
    <text evidence="16">Lacks conserved residue(s) required for the propagation of feature annotation.</text>
</comment>
<keyword evidence="6" id="KW-0832">Ubl conjugation</keyword>
<dbReference type="PROSITE" id="PS00346">
    <property type="entry name" value="ETS_DOMAIN_2"/>
    <property type="match status" value="1"/>
</dbReference>
<evidence type="ECO:0000256" key="5">
    <source>
        <dbReference type="ARBA" id="ARBA00022553"/>
    </source>
</evidence>
<proteinExistence type="inferred from homology"/>
<comment type="function">
    <text evidence="13">Transcriptional repressor; binds to the DNA sequence 5'-CCGGAAGT-3'. Plays a role in hematopoiesis and malignant transformation.</text>
</comment>
<evidence type="ECO:0000256" key="7">
    <source>
        <dbReference type="ARBA" id="ARBA00022990"/>
    </source>
</evidence>
<evidence type="ECO:0000256" key="17">
    <source>
        <dbReference type="RuleBase" id="RU004019"/>
    </source>
</evidence>
<feature type="domain" description="PNPLA" evidence="22">
    <location>
        <begin position="345"/>
        <end position="514"/>
    </location>
</feature>
<feature type="domain" description="ETS" evidence="20">
    <location>
        <begin position="231"/>
        <end position="312"/>
    </location>
</feature>
<evidence type="ECO:0000256" key="4">
    <source>
        <dbReference type="ARBA" id="ARBA00022499"/>
    </source>
</evidence>
<evidence type="ECO:0000256" key="3">
    <source>
        <dbReference type="ARBA" id="ARBA00022491"/>
    </source>
</evidence>
<protein>
    <recommendedName>
        <fullName evidence="15">Transcription factor ETV6</fullName>
    </recommendedName>
</protein>
<sequence length="769" mass="87988">MDTFWLSNKREPGESPSKPLTQERDMTLSSHHSGPSYPVTLSALSALSAPPDDLWHLPGRLRINPSLWDKEDVVLWLLWAQKEYSLRPPDKAHFEMNGRALCLLTKEDFRRRCPSSGDVLYEILQCVKQHRRKTFESPQLPQNLRTHPHSPAAVLVPVPRPTTTALPHCSLQDPSVIVYQPHTKHNQNNKGTRRIKQCTQNNYDPEPLNLSSQKRPRSPSQVAIGHIPECRLLWDYIYHLLCDEQYQEYIRWEDPNRLVFRVVDPNGLARLWGNHKNRDNMTYEKMSRALRHYYKLNIIKKERGQKLLFRFLKTPQDIKKQIVQEDSTESSPDHDSPAQEEHHFALSPESSPAHTSPLGVAQCLSNYAPWILESAPCVFGASAGSLVATAVVCGIDYVSIRDEMLHFAKQVKTFTLGPLNPSINVLHWLEHILQKYVPKDAHTLASGRLAVAVTRLQDGKHMVITEYHSKEDVVQALLCSCYVPGYCGMIPPCFKGSYYIDGGFTGMQPVHPQCPTLTVSPFSGDGDICPADAPCLWEMEVSGATLMANGANYNRVINALYPSALEYLEDAFDRGFKDATSFLLRSEFGPSLILDSYTHEKTCGQKKPRENLTSFNAITQTKGSKEDSIRKQIVMHLDFIENVLLSNFMTDKNMVGVTGKLFSYLLLPLLLVLFTVRQSWHRLQFWLRKSPQWIFWTWAGLRQLTFFLYLICMSTIRKNIYDRVQNLNLMLMWINFRVEVDKPLRKQEDLGATASARPNMTHNQHKKIN</sequence>
<feature type="short sequence motif" description="GXSXG" evidence="16">
    <location>
        <begin position="380"/>
        <end position="384"/>
    </location>
</feature>
<keyword evidence="19" id="KW-1133">Transmembrane helix</keyword>
<evidence type="ECO:0000256" key="12">
    <source>
        <dbReference type="ARBA" id="ARBA00023242"/>
    </source>
</evidence>
<evidence type="ECO:0000256" key="11">
    <source>
        <dbReference type="ARBA" id="ARBA00023163"/>
    </source>
</evidence>
<keyword evidence="8" id="KW-0805">Transcription regulation</keyword>
<evidence type="ECO:0000256" key="14">
    <source>
        <dbReference type="ARBA" id="ARBA00063414"/>
    </source>
</evidence>
<keyword evidence="19" id="KW-0472">Membrane</keyword>
<evidence type="ECO:0000313" key="24">
    <source>
        <dbReference type="Proteomes" id="UP001497482"/>
    </source>
</evidence>
<evidence type="ECO:0000259" key="20">
    <source>
        <dbReference type="PROSITE" id="PS50061"/>
    </source>
</evidence>
<dbReference type="GO" id="GO:0000977">
    <property type="term" value="F:RNA polymerase II transcription regulatory region sequence-specific DNA binding"/>
    <property type="evidence" value="ECO:0007669"/>
    <property type="project" value="UniProtKB-ARBA"/>
</dbReference>
<dbReference type="Gene3D" id="1.10.150.50">
    <property type="entry name" value="Transcription Factor, Ets-1"/>
    <property type="match status" value="1"/>
</dbReference>
<dbReference type="InterPro" id="IPR036390">
    <property type="entry name" value="WH_DNA-bd_sf"/>
</dbReference>
<keyword evidence="5" id="KW-0597">Phosphoprotein</keyword>
<dbReference type="AlphaFoldDB" id="A0AAV2LYX6"/>
<dbReference type="InterPro" id="IPR013761">
    <property type="entry name" value="SAM/pointed_sf"/>
</dbReference>
<feature type="active site" description="Nucleophile" evidence="16">
    <location>
        <position position="382"/>
    </location>
</feature>
<keyword evidence="4" id="KW-1017">Isopeptide bond</keyword>
<feature type="active site" description="Proton acceptor" evidence="16">
    <location>
        <position position="501"/>
    </location>
</feature>
<evidence type="ECO:0000256" key="2">
    <source>
        <dbReference type="ARBA" id="ARBA00005562"/>
    </source>
</evidence>
<keyword evidence="16" id="KW-0442">Lipid degradation</keyword>
<evidence type="ECO:0000256" key="19">
    <source>
        <dbReference type="SAM" id="Phobius"/>
    </source>
</evidence>
<dbReference type="GO" id="GO:0005811">
    <property type="term" value="C:lipid droplet"/>
    <property type="evidence" value="ECO:0007669"/>
    <property type="project" value="TreeGrafter"/>
</dbReference>
<dbReference type="FunFam" id="1.10.10.10:FF:000176">
    <property type="entry name" value="transcription factor ETV6 isoform X2"/>
    <property type="match status" value="1"/>
</dbReference>
<organism evidence="23 24">
    <name type="scientific">Knipowitschia caucasica</name>
    <name type="common">Caucasian dwarf goby</name>
    <name type="synonym">Pomatoschistus caucasicus</name>
    <dbReference type="NCBI Taxonomy" id="637954"/>
    <lineage>
        <taxon>Eukaryota</taxon>
        <taxon>Metazoa</taxon>
        <taxon>Chordata</taxon>
        <taxon>Craniata</taxon>
        <taxon>Vertebrata</taxon>
        <taxon>Euteleostomi</taxon>
        <taxon>Actinopterygii</taxon>
        <taxon>Neopterygii</taxon>
        <taxon>Teleostei</taxon>
        <taxon>Neoteleostei</taxon>
        <taxon>Acanthomorphata</taxon>
        <taxon>Gobiaria</taxon>
        <taxon>Gobiiformes</taxon>
        <taxon>Gobioidei</taxon>
        <taxon>Gobiidae</taxon>
        <taxon>Gobiinae</taxon>
        <taxon>Knipowitschia</taxon>
    </lineage>
</organism>
<dbReference type="SUPFAM" id="SSF47769">
    <property type="entry name" value="SAM/Pointed domain"/>
    <property type="match status" value="1"/>
</dbReference>
<dbReference type="PROSITE" id="PS51433">
    <property type="entry name" value="PNT"/>
    <property type="match status" value="1"/>
</dbReference>
<feature type="domain" description="PNT" evidence="21">
    <location>
        <begin position="47"/>
        <end position="131"/>
    </location>
</feature>
<dbReference type="Gene3D" id="3.40.1090.10">
    <property type="entry name" value="Cytosolic phospholipase A2 catalytic domain"/>
    <property type="match status" value="1"/>
</dbReference>
<feature type="compositionally biased region" description="Basic and acidic residues" evidence="18">
    <location>
        <begin position="331"/>
        <end position="344"/>
    </location>
</feature>
<keyword evidence="16" id="KW-0378">Hydrolase</keyword>
<evidence type="ECO:0000256" key="9">
    <source>
        <dbReference type="ARBA" id="ARBA00023098"/>
    </source>
</evidence>
<dbReference type="PROSITE" id="PS51635">
    <property type="entry name" value="PNPLA"/>
    <property type="match status" value="1"/>
</dbReference>
<keyword evidence="7" id="KW-0007">Acetylation</keyword>
<dbReference type="InterPro" id="IPR016035">
    <property type="entry name" value="Acyl_Trfase/lysoPLipase"/>
</dbReference>
<dbReference type="GO" id="GO:0004806">
    <property type="term" value="F:triacylglycerol lipase activity"/>
    <property type="evidence" value="ECO:0007669"/>
    <property type="project" value="TreeGrafter"/>
</dbReference>
<feature type="short sequence motif" description="DGA/G" evidence="16">
    <location>
        <begin position="501"/>
        <end position="503"/>
    </location>
</feature>
<keyword evidence="10 17" id="KW-0238">DNA-binding</keyword>
<feature type="region of interest" description="Disordered" evidence="18">
    <location>
        <begin position="1"/>
        <end position="34"/>
    </location>
</feature>
<gene>
    <name evidence="23" type="ORF">KC01_LOCUS33473</name>
</gene>
<evidence type="ECO:0000256" key="13">
    <source>
        <dbReference type="ARBA" id="ARBA00055208"/>
    </source>
</evidence>
<dbReference type="GO" id="GO:0005634">
    <property type="term" value="C:nucleus"/>
    <property type="evidence" value="ECO:0007669"/>
    <property type="project" value="UniProtKB-SubCell"/>
</dbReference>
<dbReference type="GO" id="GO:0030154">
    <property type="term" value="P:cell differentiation"/>
    <property type="evidence" value="ECO:0007669"/>
    <property type="project" value="UniProtKB-ARBA"/>
</dbReference>